<proteinExistence type="predicted"/>
<reference evidence="2 3" key="1">
    <citation type="journal article" date="2023" name="Nucleic Acids Res.">
        <title>The hologenome of Daphnia magna reveals possible DNA methylation and microbiome-mediated evolution of the host genome.</title>
        <authorList>
            <person name="Chaturvedi A."/>
            <person name="Li X."/>
            <person name="Dhandapani V."/>
            <person name="Marshall H."/>
            <person name="Kissane S."/>
            <person name="Cuenca-Cambronero M."/>
            <person name="Asole G."/>
            <person name="Calvet F."/>
            <person name="Ruiz-Romero M."/>
            <person name="Marangio P."/>
            <person name="Guigo R."/>
            <person name="Rago D."/>
            <person name="Mirbahai L."/>
            <person name="Eastwood N."/>
            <person name="Colbourne J.K."/>
            <person name="Zhou J."/>
            <person name="Mallon E."/>
            <person name="Orsini L."/>
        </authorList>
    </citation>
    <scope>NUCLEOTIDE SEQUENCE [LARGE SCALE GENOMIC DNA]</scope>
    <source>
        <strain evidence="2">LRV0_1</strain>
    </source>
</reference>
<dbReference type="EMBL" id="JAOYFB010000004">
    <property type="protein sequence ID" value="KAK4013225.1"/>
    <property type="molecule type" value="Genomic_DNA"/>
</dbReference>
<organism evidence="2 3">
    <name type="scientific">Daphnia magna</name>
    <dbReference type="NCBI Taxonomy" id="35525"/>
    <lineage>
        <taxon>Eukaryota</taxon>
        <taxon>Metazoa</taxon>
        <taxon>Ecdysozoa</taxon>
        <taxon>Arthropoda</taxon>
        <taxon>Crustacea</taxon>
        <taxon>Branchiopoda</taxon>
        <taxon>Diplostraca</taxon>
        <taxon>Cladocera</taxon>
        <taxon>Anomopoda</taxon>
        <taxon>Daphniidae</taxon>
        <taxon>Daphnia</taxon>
    </lineage>
</organism>
<feature type="region of interest" description="Disordered" evidence="1">
    <location>
        <begin position="177"/>
        <end position="272"/>
    </location>
</feature>
<keyword evidence="3" id="KW-1185">Reference proteome</keyword>
<name>A0ABQ9ZKX3_9CRUS</name>
<feature type="compositionally biased region" description="Polar residues" evidence="1">
    <location>
        <begin position="215"/>
        <end position="231"/>
    </location>
</feature>
<protein>
    <submittedName>
        <fullName evidence="2">Uncharacterized protein</fullName>
    </submittedName>
</protein>
<evidence type="ECO:0000313" key="3">
    <source>
        <dbReference type="Proteomes" id="UP001234178"/>
    </source>
</evidence>
<gene>
    <name evidence="2" type="ORF">OUZ56_025459</name>
</gene>
<feature type="compositionally biased region" description="Polar residues" evidence="1">
    <location>
        <begin position="262"/>
        <end position="272"/>
    </location>
</feature>
<comment type="caution">
    <text evidence="2">The sequence shown here is derived from an EMBL/GenBank/DDBJ whole genome shotgun (WGS) entry which is preliminary data.</text>
</comment>
<accession>A0ABQ9ZKX3</accession>
<sequence length="376" mass="41923">MSSKGKKKGNRDVTEEDVFQVGRIKEHWVNDYSNVDVKSNEKEKIGEQKIFYVLCTKQTTENGEINVYSAIPKQWISSNFKSLLYPPNEAVGFDPSTWNEKLFSRNIWPMSSWMEYDVDKIFNEDNCRRFCGWKPTMFVSRYRPAAISLLKQQVYLLKAAKKARDLQNGMVLPENLFDSDKNLGMSKNGDVRSLRRISNQQKRSIVQKNAGPVEITTSQAEKPTSQRTKASLKSLHFPPSSKRRKTASVGASSEDFDAQHDPSGNNSDSESLLVQNSARKNESLSLIVESDSEADDGAGGKTDNLEAEQVTEPLSVGVKNVSERAEGSASTNSLSTPAGDPIADLDLPVSTVVSPIINSDDYMKALENILERVVQR</sequence>
<dbReference type="Proteomes" id="UP001234178">
    <property type="component" value="Unassembled WGS sequence"/>
</dbReference>
<feature type="compositionally biased region" description="Polar residues" evidence="1">
    <location>
        <begin position="196"/>
        <end position="207"/>
    </location>
</feature>
<evidence type="ECO:0000313" key="2">
    <source>
        <dbReference type="EMBL" id="KAK4013225.1"/>
    </source>
</evidence>
<evidence type="ECO:0000256" key="1">
    <source>
        <dbReference type="SAM" id="MobiDB-lite"/>
    </source>
</evidence>
<feature type="region of interest" description="Disordered" evidence="1">
    <location>
        <begin position="288"/>
        <end position="309"/>
    </location>
</feature>